<protein>
    <submittedName>
        <fullName evidence="2">Uncharacterized protein</fullName>
    </submittedName>
</protein>
<dbReference type="AlphaFoldDB" id="A0A812D8P9"/>
<sequence>MFIPFPTSLSIHSTHSLYIYIHSSSLYLFHCSLYPLHSSFYPFIPFFLAVHSIPSLSLSLSIPFHFSLESFHFFHVLPTLFLSVSLSILHTIPPLSLSFIIFLCCLSPFLCFFSPCFFIPYSFFFLFFYSPLSHQSLPFAFLSFPISYPHSFSS</sequence>
<feature type="transmembrane region" description="Helical" evidence="1">
    <location>
        <begin position="43"/>
        <end position="66"/>
    </location>
</feature>
<feature type="transmembrane region" description="Helical" evidence="1">
    <location>
        <begin position="99"/>
        <end position="129"/>
    </location>
</feature>
<keyword evidence="1" id="KW-0812">Transmembrane</keyword>
<evidence type="ECO:0000313" key="2">
    <source>
        <dbReference type="EMBL" id="CAE1292935.1"/>
    </source>
</evidence>
<evidence type="ECO:0000256" key="1">
    <source>
        <dbReference type="SAM" id="Phobius"/>
    </source>
</evidence>
<accession>A0A812D8P9</accession>
<keyword evidence="1" id="KW-1133">Transmembrane helix</keyword>
<proteinExistence type="predicted"/>
<keyword evidence="1" id="KW-0472">Membrane</keyword>
<name>A0A812D8P9_ACAPH</name>
<feature type="transmembrane region" description="Helical" evidence="1">
    <location>
        <begin position="72"/>
        <end position="92"/>
    </location>
</feature>
<feature type="transmembrane region" description="Helical" evidence="1">
    <location>
        <begin position="17"/>
        <end position="36"/>
    </location>
</feature>
<evidence type="ECO:0000313" key="3">
    <source>
        <dbReference type="Proteomes" id="UP000597762"/>
    </source>
</evidence>
<keyword evidence="3" id="KW-1185">Reference proteome</keyword>
<dbReference type="EMBL" id="CAHIKZ030002847">
    <property type="protein sequence ID" value="CAE1292935.1"/>
    <property type="molecule type" value="Genomic_DNA"/>
</dbReference>
<gene>
    <name evidence="2" type="ORF">SPHA_49529</name>
</gene>
<organism evidence="2 3">
    <name type="scientific">Acanthosepion pharaonis</name>
    <name type="common">Pharaoh cuttlefish</name>
    <name type="synonym">Sepia pharaonis</name>
    <dbReference type="NCBI Taxonomy" id="158019"/>
    <lineage>
        <taxon>Eukaryota</taxon>
        <taxon>Metazoa</taxon>
        <taxon>Spiralia</taxon>
        <taxon>Lophotrochozoa</taxon>
        <taxon>Mollusca</taxon>
        <taxon>Cephalopoda</taxon>
        <taxon>Coleoidea</taxon>
        <taxon>Decapodiformes</taxon>
        <taxon>Sepiida</taxon>
        <taxon>Sepiina</taxon>
        <taxon>Sepiidae</taxon>
        <taxon>Acanthosepion</taxon>
    </lineage>
</organism>
<reference evidence="2" key="1">
    <citation type="submission" date="2021-01" db="EMBL/GenBank/DDBJ databases">
        <authorList>
            <person name="Li R."/>
            <person name="Bekaert M."/>
        </authorList>
    </citation>
    <scope>NUCLEOTIDE SEQUENCE</scope>
    <source>
        <strain evidence="2">Farmed</strain>
    </source>
</reference>
<dbReference type="Proteomes" id="UP000597762">
    <property type="component" value="Unassembled WGS sequence"/>
</dbReference>
<comment type="caution">
    <text evidence="2">The sequence shown here is derived from an EMBL/GenBank/DDBJ whole genome shotgun (WGS) entry which is preliminary data.</text>
</comment>